<reference evidence="2" key="1">
    <citation type="submission" date="2020-06" db="EMBL/GenBank/DDBJ databases">
        <title>Unique genomic features of the anaerobic methanotrophic archaea.</title>
        <authorList>
            <person name="Chadwick G.L."/>
            <person name="Skennerton C.T."/>
            <person name="Laso-Perez R."/>
            <person name="Leu A.O."/>
            <person name="Speth D.R."/>
            <person name="Yu H."/>
            <person name="Morgan-Lang C."/>
            <person name="Hatzenpichler R."/>
            <person name="Goudeau D."/>
            <person name="Malmstrom R."/>
            <person name="Brazelton W.J."/>
            <person name="Woyke T."/>
            <person name="Hallam S.J."/>
            <person name="Tyson G.W."/>
            <person name="Wegener G."/>
            <person name="Boetius A."/>
            <person name="Orphan V."/>
        </authorList>
    </citation>
    <scope>NUCLEOTIDE SEQUENCE</scope>
</reference>
<name>A0A7G9YGZ4_9EURY</name>
<dbReference type="PROSITE" id="PS51257">
    <property type="entry name" value="PROKAR_LIPOPROTEIN"/>
    <property type="match status" value="1"/>
</dbReference>
<sequence>MKSGGHIALNASVACGYPSVAHDATAESNQTSKTSSTLRIVPPHSHPKVTSSTHGLCRSDGAEDDLSLSSSTVPITSYLLHESQTQIGIGTPQYRCRDMHQSRAPETQSWNLAEPAHSGYQITFAISLSIASLSSEIFRNHCSVAR</sequence>
<evidence type="ECO:0000256" key="1">
    <source>
        <dbReference type="SAM" id="MobiDB-lite"/>
    </source>
</evidence>
<gene>
    <name evidence="2" type="ORF">BDMKHGCF_00021</name>
</gene>
<protein>
    <submittedName>
        <fullName evidence="2">Uncharacterized protein</fullName>
    </submittedName>
</protein>
<feature type="region of interest" description="Disordered" evidence="1">
    <location>
        <begin position="26"/>
        <end position="63"/>
    </location>
</feature>
<feature type="compositionally biased region" description="Polar residues" evidence="1">
    <location>
        <begin position="26"/>
        <end position="38"/>
    </location>
</feature>
<dbReference type="EMBL" id="MT631253">
    <property type="protein sequence ID" value="QNO47278.1"/>
    <property type="molecule type" value="Genomic_DNA"/>
</dbReference>
<organism evidence="2">
    <name type="scientific">Candidatus Methanogaster sp. ANME-2c ERB4</name>
    <dbReference type="NCBI Taxonomy" id="2759911"/>
    <lineage>
        <taxon>Archaea</taxon>
        <taxon>Methanobacteriati</taxon>
        <taxon>Methanobacteriota</taxon>
        <taxon>Stenosarchaea group</taxon>
        <taxon>Methanomicrobia</taxon>
        <taxon>Methanosarcinales</taxon>
        <taxon>ANME-2 cluster</taxon>
        <taxon>Candidatus Methanogasteraceae</taxon>
        <taxon>Candidatus Methanogaster</taxon>
    </lineage>
</organism>
<accession>A0A7G9YGZ4</accession>
<evidence type="ECO:0000313" key="2">
    <source>
        <dbReference type="EMBL" id="QNO47278.1"/>
    </source>
</evidence>
<proteinExistence type="predicted"/>
<dbReference type="AlphaFoldDB" id="A0A7G9YGZ4"/>